<evidence type="ECO:0000256" key="2">
    <source>
        <dbReference type="SAM" id="Phobius"/>
    </source>
</evidence>
<feature type="compositionally biased region" description="Basic residues" evidence="1">
    <location>
        <begin position="15"/>
        <end position="28"/>
    </location>
</feature>
<evidence type="ECO:0000313" key="4">
    <source>
        <dbReference type="Proteomes" id="UP001153954"/>
    </source>
</evidence>
<accession>A0AAU9UD40</accession>
<keyword evidence="2" id="KW-0812">Transmembrane</keyword>
<gene>
    <name evidence="3" type="ORF">EEDITHA_LOCUS11997</name>
</gene>
<name>A0AAU9UD40_EUPED</name>
<keyword evidence="4" id="KW-1185">Reference proteome</keyword>
<reference evidence="3" key="1">
    <citation type="submission" date="2022-03" db="EMBL/GenBank/DDBJ databases">
        <authorList>
            <person name="Tunstrom K."/>
        </authorList>
    </citation>
    <scope>NUCLEOTIDE SEQUENCE</scope>
</reference>
<dbReference type="Proteomes" id="UP001153954">
    <property type="component" value="Unassembled WGS sequence"/>
</dbReference>
<sequence>MNGALQSERVFEAHGRRRERSPPVRRRSACPPVTRDAPVSARASRRGFNTAVVLLSSELFTFIVMRFAALALLLCIGNETWLSSSCNASNVRKRLSSV</sequence>
<dbReference type="AlphaFoldDB" id="A0AAU9UD40"/>
<comment type="caution">
    <text evidence="3">The sequence shown here is derived from an EMBL/GenBank/DDBJ whole genome shotgun (WGS) entry which is preliminary data.</text>
</comment>
<feature type="region of interest" description="Disordered" evidence="1">
    <location>
        <begin position="1"/>
        <end position="38"/>
    </location>
</feature>
<feature type="transmembrane region" description="Helical" evidence="2">
    <location>
        <begin position="52"/>
        <end position="74"/>
    </location>
</feature>
<proteinExistence type="predicted"/>
<evidence type="ECO:0000313" key="3">
    <source>
        <dbReference type="EMBL" id="CAH2096689.1"/>
    </source>
</evidence>
<keyword evidence="2" id="KW-1133">Transmembrane helix</keyword>
<organism evidence="3 4">
    <name type="scientific">Euphydryas editha</name>
    <name type="common">Edith's checkerspot</name>
    <dbReference type="NCBI Taxonomy" id="104508"/>
    <lineage>
        <taxon>Eukaryota</taxon>
        <taxon>Metazoa</taxon>
        <taxon>Ecdysozoa</taxon>
        <taxon>Arthropoda</taxon>
        <taxon>Hexapoda</taxon>
        <taxon>Insecta</taxon>
        <taxon>Pterygota</taxon>
        <taxon>Neoptera</taxon>
        <taxon>Endopterygota</taxon>
        <taxon>Lepidoptera</taxon>
        <taxon>Glossata</taxon>
        <taxon>Ditrysia</taxon>
        <taxon>Papilionoidea</taxon>
        <taxon>Nymphalidae</taxon>
        <taxon>Nymphalinae</taxon>
        <taxon>Euphydryas</taxon>
    </lineage>
</organism>
<keyword evidence="2" id="KW-0472">Membrane</keyword>
<protein>
    <submittedName>
        <fullName evidence="3">Uncharacterized protein</fullName>
    </submittedName>
</protein>
<dbReference type="EMBL" id="CAKOGL010000017">
    <property type="protein sequence ID" value="CAH2096689.1"/>
    <property type="molecule type" value="Genomic_DNA"/>
</dbReference>
<evidence type="ECO:0000256" key="1">
    <source>
        <dbReference type="SAM" id="MobiDB-lite"/>
    </source>
</evidence>